<comment type="caution">
    <text evidence="2">The sequence shown here is derived from an EMBL/GenBank/DDBJ whole genome shotgun (WGS) entry which is preliminary data.</text>
</comment>
<dbReference type="EMBL" id="NFZW01000013">
    <property type="protein sequence ID" value="RFA35093.1"/>
    <property type="molecule type" value="Genomic_DNA"/>
</dbReference>
<dbReference type="AlphaFoldDB" id="A0A3E0WSC9"/>
<reference evidence="3" key="1">
    <citation type="submission" date="2017-05" db="EMBL/GenBank/DDBJ databases">
        <authorList>
            <person name="Sharma S."/>
            <person name="Sidhu C."/>
            <person name="Pinnaka A.K."/>
        </authorList>
    </citation>
    <scope>NUCLEOTIDE SEQUENCE [LARGE SCALE GENOMIC DNA]</scope>
    <source>
        <strain evidence="3">AK93</strain>
    </source>
</reference>
<dbReference type="Proteomes" id="UP000256763">
    <property type="component" value="Unassembled WGS sequence"/>
</dbReference>
<evidence type="ECO:0000313" key="3">
    <source>
        <dbReference type="Proteomes" id="UP000256763"/>
    </source>
</evidence>
<gene>
    <name evidence="2" type="ORF">CAL65_13360</name>
</gene>
<sequence>MGGSETGASAASAGRARTVWAAVVAIAVYWGLHMVVPGWVYWHSPLQQQLLIPLSGHASVSGEWAYWGHLISTWLALGIVAGVLLWAVLAVFRPCDRRRVLTAFVIALFVGQPLSNMLLYSEISFEIILLDASYILPALAVAVLWLYGIDRREMRKSA</sequence>
<feature type="transmembrane region" description="Helical" evidence="1">
    <location>
        <begin position="19"/>
        <end position="44"/>
    </location>
</feature>
<evidence type="ECO:0000313" key="2">
    <source>
        <dbReference type="EMBL" id="RFA35093.1"/>
    </source>
</evidence>
<keyword evidence="1" id="KW-0472">Membrane</keyword>
<evidence type="ECO:0000256" key="1">
    <source>
        <dbReference type="SAM" id="Phobius"/>
    </source>
</evidence>
<organism evidence="2 3">
    <name type="scientific">Alkalilimnicola ehrlichii</name>
    <dbReference type="NCBI Taxonomy" id="351052"/>
    <lineage>
        <taxon>Bacteria</taxon>
        <taxon>Pseudomonadati</taxon>
        <taxon>Pseudomonadota</taxon>
        <taxon>Gammaproteobacteria</taxon>
        <taxon>Chromatiales</taxon>
        <taxon>Ectothiorhodospiraceae</taxon>
        <taxon>Alkalilimnicola</taxon>
    </lineage>
</organism>
<keyword evidence="3" id="KW-1185">Reference proteome</keyword>
<protein>
    <submittedName>
        <fullName evidence="2">Uncharacterized protein</fullName>
    </submittedName>
</protein>
<name>A0A3E0WSC9_9GAMM</name>
<proteinExistence type="predicted"/>
<accession>A0A3E0WSC9</accession>
<dbReference type="RefSeq" id="WP_116303640.1">
    <property type="nucleotide sequence ID" value="NZ_NFZV01000025.1"/>
</dbReference>
<feature type="transmembrane region" description="Helical" evidence="1">
    <location>
        <begin position="127"/>
        <end position="147"/>
    </location>
</feature>
<feature type="transmembrane region" description="Helical" evidence="1">
    <location>
        <begin position="64"/>
        <end position="88"/>
    </location>
</feature>
<feature type="transmembrane region" description="Helical" evidence="1">
    <location>
        <begin position="100"/>
        <end position="121"/>
    </location>
</feature>
<keyword evidence="1" id="KW-1133">Transmembrane helix</keyword>
<keyword evidence="1" id="KW-0812">Transmembrane</keyword>